<dbReference type="InterPro" id="IPR011057">
    <property type="entry name" value="Mss4-like_sf"/>
</dbReference>
<keyword evidence="3" id="KW-0862">Zinc</keyword>
<name>A0AAD7F104_9AGAR</name>
<dbReference type="InterPro" id="IPR006913">
    <property type="entry name" value="CENP-V/GFA"/>
</dbReference>
<evidence type="ECO:0000256" key="2">
    <source>
        <dbReference type="ARBA" id="ARBA00022723"/>
    </source>
</evidence>
<comment type="similarity">
    <text evidence="1">Belongs to the Gfa family.</text>
</comment>
<protein>
    <submittedName>
        <fullName evidence="5">Mss4-like protein</fullName>
    </submittedName>
</protein>
<evidence type="ECO:0000313" key="5">
    <source>
        <dbReference type="EMBL" id="KAJ7359130.1"/>
    </source>
</evidence>
<evidence type="ECO:0000313" key="6">
    <source>
        <dbReference type="Proteomes" id="UP001218218"/>
    </source>
</evidence>
<dbReference type="PROSITE" id="PS51891">
    <property type="entry name" value="CENP_V_GFA"/>
    <property type="match status" value="2"/>
</dbReference>
<dbReference type="Pfam" id="PF04828">
    <property type="entry name" value="GFA"/>
    <property type="match status" value="2"/>
</dbReference>
<dbReference type="PANTHER" id="PTHR28620:SF1">
    <property type="entry name" value="CENP-V_GFA DOMAIN-CONTAINING PROTEIN"/>
    <property type="match status" value="1"/>
</dbReference>
<keyword evidence="6" id="KW-1185">Reference proteome</keyword>
<feature type="domain" description="CENP-V/GFA" evidence="4">
    <location>
        <begin position="5"/>
        <end position="112"/>
    </location>
</feature>
<dbReference type="Gene3D" id="2.170.150.70">
    <property type="match status" value="2"/>
</dbReference>
<accession>A0AAD7F104</accession>
<sequence>MSTSYLGNCHCGSFKFIVKLSNLDSVASCNCSLCYRNAYLWAHPASKDDFVVVQAGSLKEYRHGTNNHKFCPTCGTSILCCNASNGEIISVNVRALADVDPDSLSVKLTPCDVRHAPLNSADPPSQDGLHGNCHCKAISYTLHSTPERTKSCNCSICSRSGVIWAYPVKADVTVHAQESLVEYAFGQKIVHGFCGVCSVHVWEQFLTPAKAHTIGLNVRAIGDFDFAQVPTKVHNGRATMPQYQVR</sequence>
<evidence type="ECO:0000256" key="1">
    <source>
        <dbReference type="ARBA" id="ARBA00005495"/>
    </source>
</evidence>
<evidence type="ECO:0000259" key="4">
    <source>
        <dbReference type="PROSITE" id="PS51891"/>
    </source>
</evidence>
<gene>
    <name evidence="5" type="ORF">DFH08DRAFT_845129</name>
</gene>
<dbReference type="Proteomes" id="UP001218218">
    <property type="component" value="Unassembled WGS sequence"/>
</dbReference>
<proteinExistence type="inferred from homology"/>
<dbReference type="EMBL" id="JARIHO010000006">
    <property type="protein sequence ID" value="KAJ7359130.1"/>
    <property type="molecule type" value="Genomic_DNA"/>
</dbReference>
<dbReference type="GO" id="GO:0016846">
    <property type="term" value="F:carbon-sulfur lyase activity"/>
    <property type="evidence" value="ECO:0007669"/>
    <property type="project" value="InterPro"/>
</dbReference>
<organism evidence="5 6">
    <name type="scientific">Mycena albidolilacea</name>
    <dbReference type="NCBI Taxonomy" id="1033008"/>
    <lineage>
        <taxon>Eukaryota</taxon>
        <taxon>Fungi</taxon>
        <taxon>Dikarya</taxon>
        <taxon>Basidiomycota</taxon>
        <taxon>Agaricomycotina</taxon>
        <taxon>Agaricomycetes</taxon>
        <taxon>Agaricomycetidae</taxon>
        <taxon>Agaricales</taxon>
        <taxon>Marasmiineae</taxon>
        <taxon>Mycenaceae</taxon>
        <taxon>Mycena</taxon>
    </lineage>
</organism>
<dbReference type="PANTHER" id="PTHR28620">
    <property type="entry name" value="CENTROMERE PROTEIN V"/>
    <property type="match status" value="1"/>
</dbReference>
<dbReference type="GO" id="GO:0046872">
    <property type="term" value="F:metal ion binding"/>
    <property type="evidence" value="ECO:0007669"/>
    <property type="project" value="UniProtKB-KW"/>
</dbReference>
<dbReference type="AlphaFoldDB" id="A0AAD7F104"/>
<keyword evidence="2" id="KW-0479">Metal-binding</keyword>
<feature type="domain" description="CENP-V/GFA" evidence="4">
    <location>
        <begin position="129"/>
        <end position="246"/>
    </location>
</feature>
<dbReference type="SUPFAM" id="SSF51316">
    <property type="entry name" value="Mss4-like"/>
    <property type="match status" value="2"/>
</dbReference>
<dbReference type="InterPro" id="IPR052355">
    <property type="entry name" value="CENP-V-like"/>
</dbReference>
<comment type="caution">
    <text evidence="5">The sequence shown here is derived from an EMBL/GenBank/DDBJ whole genome shotgun (WGS) entry which is preliminary data.</text>
</comment>
<evidence type="ECO:0000256" key="3">
    <source>
        <dbReference type="ARBA" id="ARBA00022833"/>
    </source>
</evidence>
<reference evidence="5" key="1">
    <citation type="submission" date="2023-03" db="EMBL/GenBank/DDBJ databases">
        <title>Massive genome expansion in bonnet fungi (Mycena s.s.) driven by repeated elements and novel gene families across ecological guilds.</title>
        <authorList>
            <consortium name="Lawrence Berkeley National Laboratory"/>
            <person name="Harder C.B."/>
            <person name="Miyauchi S."/>
            <person name="Viragh M."/>
            <person name="Kuo A."/>
            <person name="Thoen E."/>
            <person name="Andreopoulos B."/>
            <person name="Lu D."/>
            <person name="Skrede I."/>
            <person name="Drula E."/>
            <person name="Henrissat B."/>
            <person name="Morin E."/>
            <person name="Kohler A."/>
            <person name="Barry K."/>
            <person name="LaButti K."/>
            <person name="Morin E."/>
            <person name="Salamov A."/>
            <person name="Lipzen A."/>
            <person name="Mereny Z."/>
            <person name="Hegedus B."/>
            <person name="Baldrian P."/>
            <person name="Stursova M."/>
            <person name="Weitz H."/>
            <person name="Taylor A."/>
            <person name="Grigoriev I.V."/>
            <person name="Nagy L.G."/>
            <person name="Martin F."/>
            <person name="Kauserud H."/>
        </authorList>
    </citation>
    <scope>NUCLEOTIDE SEQUENCE</scope>
    <source>
        <strain evidence="5">CBHHK002</strain>
    </source>
</reference>